<evidence type="ECO:0000256" key="1">
    <source>
        <dbReference type="SAM" id="MobiDB-lite"/>
    </source>
</evidence>
<dbReference type="AlphaFoldDB" id="A0AAV4BC31"/>
<evidence type="ECO:0000313" key="2">
    <source>
        <dbReference type="EMBL" id="GFO17002.1"/>
    </source>
</evidence>
<feature type="region of interest" description="Disordered" evidence="1">
    <location>
        <begin position="193"/>
        <end position="233"/>
    </location>
</feature>
<dbReference type="Gene3D" id="3.60.10.10">
    <property type="entry name" value="Endonuclease/exonuclease/phosphatase"/>
    <property type="match status" value="1"/>
</dbReference>
<reference evidence="2 3" key="1">
    <citation type="journal article" date="2021" name="Elife">
        <title>Chloroplast acquisition without the gene transfer in kleptoplastic sea slugs, Plakobranchus ocellatus.</title>
        <authorList>
            <person name="Maeda T."/>
            <person name="Takahashi S."/>
            <person name="Yoshida T."/>
            <person name="Shimamura S."/>
            <person name="Takaki Y."/>
            <person name="Nagai Y."/>
            <person name="Toyoda A."/>
            <person name="Suzuki Y."/>
            <person name="Arimoto A."/>
            <person name="Ishii H."/>
            <person name="Satoh N."/>
            <person name="Nishiyama T."/>
            <person name="Hasebe M."/>
            <person name="Maruyama T."/>
            <person name="Minagawa J."/>
            <person name="Obokata J."/>
            <person name="Shigenobu S."/>
        </authorList>
    </citation>
    <scope>NUCLEOTIDE SEQUENCE [LARGE SCALE GENOMIC DNA]</scope>
</reference>
<evidence type="ECO:0000313" key="3">
    <source>
        <dbReference type="Proteomes" id="UP000735302"/>
    </source>
</evidence>
<sequence length="334" mass="36780">MSSCEAIITFNSVDNAPGSHDIEACGCLRWSVLMLSLMYQSLVHRLLQGDPTPQGPCQVCALVPDIGISSTDSNTSGRAEASKRTCFPSDDKEGALKEEKAVKAVLRDVTSRDLAALGEIRRNFRRRHVTVGVTSASPRTRDRLARMKGSTTGAQLKHFYFGEKIIGPHPPTLLLPPLEELIALPPSLCALQMPPPTQASRVERTRTKPNVTGPRSYAAAVQTRRAETRTMGVQNRCTCPRPSLNTGQPIRSTTGPFLNYQSVEVYVGRTKFLVTNSYLRSNPKQHLQKDELRAMLERPYHILVGDPNAHSPAWGNLKSDWAGQTIEKITLDLG</sequence>
<evidence type="ECO:0008006" key="4">
    <source>
        <dbReference type="Google" id="ProtNLM"/>
    </source>
</evidence>
<dbReference type="SUPFAM" id="SSF56219">
    <property type="entry name" value="DNase I-like"/>
    <property type="match status" value="1"/>
</dbReference>
<accession>A0AAV4BC31</accession>
<organism evidence="2 3">
    <name type="scientific">Plakobranchus ocellatus</name>
    <dbReference type="NCBI Taxonomy" id="259542"/>
    <lineage>
        <taxon>Eukaryota</taxon>
        <taxon>Metazoa</taxon>
        <taxon>Spiralia</taxon>
        <taxon>Lophotrochozoa</taxon>
        <taxon>Mollusca</taxon>
        <taxon>Gastropoda</taxon>
        <taxon>Heterobranchia</taxon>
        <taxon>Euthyneura</taxon>
        <taxon>Panpulmonata</taxon>
        <taxon>Sacoglossa</taxon>
        <taxon>Placobranchoidea</taxon>
        <taxon>Plakobranchidae</taxon>
        <taxon>Plakobranchus</taxon>
    </lineage>
</organism>
<dbReference type="EMBL" id="BLXT01004727">
    <property type="protein sequence ID" value="GFO17002.1"/>
    <property type="molecule type" value="Genomic_DNA"/>
</dbReference>
<protein>
    <recommendedName>
        <fullName evidence="4">Endonuclease/exonuclease/phosphatase domain-containing protein</fullName>
    </recommendedName>
</protein>
<proteinExistence type="predicted"/>
<keyword evidence="3" id="KW-1185">Reference proteome</keyword>
<comment type="caution">
    <text evidence="2">The sequence shown here is derived from an EMBL/GenBank/DDBJ whole genome shotgun (WGS) entry which is preliminary data.</text>
</comment>
<feature type="region of interest" description="Disordered" evidence="1">
    <location>
        <begin position="71"/>
        <end position="92"/>
    </location>
</feature>
<dbReference type="InterPro" id="IPR036691">
    <property type="entry name" value="Endo/exonu/phosph_ase_sf"/>
</dbReference>
<name>A0AAV4BC31_9GAST</name>
<dbReference type="Proteomes" id="UP000735302">
    <property type="component" value="Unassembled WGS sequence"/>
</dbReference>
<gene>
    <name evidence="2" type="ORF">PoB_004350700</name>
</gene>